<dbReference type="Gene3D" id="3.10.129.10">
    <property type="entry name" value="Hotdog Thioesterase"/>
    <property type="match status" value="1"/>
</dbReference>
<reference evidence="4" key="1">
    <citation type="submission" date="2020-05" db="EMBL/GenBank/DDBJ databases">
        <authorList>
            <person name="Chiriac C."/>
            <person name="Salcher M."/>
            <person name="Ghai R."/>
            <person name="Kavagutti S V."/>
        </authorList>
    </citation>
    <scope>NUCLEOTIDE SEQUENCE</scope>
</reference>
<dbReference type="Pfam" id="PF22636">
    <property type="entry name" value="FlK"/>
    <property type="match status" value="1"/>
</dbReference>
<evidence type="ECO:0000313" key="4">
    <source>
        <dbReference type="EMBL" id="CAB4983498.1"/>
    </source>
</evidence>
<evidence type="ECO:0000259" key="1">
    <source>
        <dbReference type="Pfam" id="PF22636"/>
    </source>
</evidence>
<dbReference type="CDD" id="cd03440">
    <property type="entry name" value="hot_dog"/>
    <property type="match status" value="1"/>
</dbReference>
<dbReference type="InterPro" id="IPR029069">
    <property type="entry name" value="HotDog_dom_sf"/>
</dbReference>
<dbReference type="PANTHER" id="PTHR36934:SF1">
    <property type="entry name" value="THIOESTERASE DOMAIN-CONTAINING PROTEIN"/>
    <property type="match status" value="1"/>
</dbReference>
<dbReference type="EMBL" id="CAFBMN010000011">
    <property type="protein sequence ID" value="CAB4899642.1"/>
    <property type="molecule type" value="Genomic_DNA"/>
</dbReference>
<dbReference type="InterPro" id="IPR025540">
    <property type="entry name" value="FlK"/>
</dbReference>
<dbReference type="PANTHER" id="PTHR36934">
    <property type="entry name" value="BLR0278 PROTEIN"/>
    <property type="match status" value="1"/>
</dbReference>
<dbReference type="SUPFAM" id="SSF54637">
    <property type="entry name" value="Thioesterase/thiol ester dehydrase-isomerase"/>
    <property type="match status" value="1"/>
</dbReference>
<dbReference type="InterPro" id="IPR054485">
    <property type="entry name" value="FlK-like_dom"/>
</dbReference>
<name>A0A6J7MTZ5_9ZZZZ</name>
<evidence type="ECO:0000313" key="3">
    <source>
        <dbReference type="EMBL" id="CAB4899642.1"/>
    </source>
</evidence>
<dbReference type="EMBL" id="CAFBOP010000014">
    <property type="protein sequence ID" value="CAB4983498.1"/>
    <property type="molecule type" value="Genomic_DNA"/>
</dbReference>
<feature type="domain" description="Fluoroacetyl-CoA-specific thioesterase-like" evidence="1">
    <location>
        <begin position="26"/>
        <end position="120"/>
    </location>
</feature>
<dbReference type="AlphaFoldDB" id="A0A6J7MTZ5"/>
<dbReference type="EMBL" id="CAFAAC010000006">
    <property type="protein sequence ID" value="CAB4779830.1"/>
    <property type="molecule type" value="Genomic_DNA"/>
</dbReference>
<protein>
    <submittedName>
        <fullName evidence="4">Unannotated protein</fullName>
    </submittedName>
</protein>
<gene>
    <name evidence="2" type="ORF">UFOPK2967_00207</name>
    <name evidence="3" type="ORF">UFOPK3587_00400</name>
    <name evidence="4" type="ORF">UFOPK3984_00535</name>
</gene>
<accession>A0A6J7MTZ5</accession>
<evidence type="ECO:0000313" key="2">
    <source>
        <dbReference type="EMBL" id="CAB4779830.1"/>
    </source>
</evidence>
<sequence length="139" mass="14841">MERESELIGAVGFSVMTVRPGDTSLAIGIGDLPIVSTSYFVNLMESASVAAISEFLEPGETTRLVRVELEAIDAVGIGTEIRATAKCSGLSGRDLTFECDIYDGERHIAHALMKRAAVERVSFLARTAAQSFTSSKPLS</sequence>
<organism evidence="4">
    <name type="scientific">freshwater metagenome</name>
    <dbReference type="NCBI Taxonomy" id="449393"/>
    <lineage>
        <taxon>unclassified sequences</taxon>
        <taxon>metagenomes</taxon>
        <taxon>ecological metagenomes</taxon>
    </lineage>
</organism>
<proteinExistence type="predicted"/>